<accession>A0A4U1IYC6</accession>
<evidence type="ECO:0000313" key="2">
    <source>
        <dbReference type="EMBL" id="TKC99653.1"/>
    </source>
</evidence>
<name>A0A4U1IYC6_9BACT</name>
<dbReference type="InterPro" id="IPR051531">
    <property type="entry name" value="N-acetyltransferase"/>
</dbReference>
<dbReference type="Pfam" id="PF13302">
    <property type="entry name" value="Acetyltransf_3"/>
    <property type="match status" value="1"/>
</dbReference>
<dbReference type="SUPFAM" id="SSF55729">
    <property type="entry name" value="Acyl-CoA N-acyltransferases (Nat)"/>
    <property type="match status" value="1"/>
</dbReference>
<organism evidence="2 3">
    <name type="scientific">Polyangium fumosum</name>
    <dbReference type="NCBI Taxonomy" id="889272"/>
    <lineage>
        <taxon>Bacteria</taxon>
        <taxon>Pseudomonadati</taxon>
        <taxon>Myxococcota</taxon>
        <taxon>Polyangia</taxon>
        <taxon>Polyangiales</taxon>
        <taxon>Polyangiaceae</taxon>
        <taxon>Polyangium</taxon>
    </lineage>
</organism>
<dbReference type="Proteomes" id="UP000309215">
    <property type="component" value="Unassembled WGS sequence"/>
</dbReference>
<protein>
    <submittedName>
        <fullName evidence="2">N-acetyltransferase</fullName>
    </submittedName>
</protein>
<feature type="domain" description="N-acetyltransferase" evidence="1">
    <location>
        <begin position="16"/>
        <end position="179"/>
    </location>
</feature>
<sequence>MADETRHPPTIDLQGARLRPLRVSDAAAFYAYLRDPAVTELTSYPVVSLPMVEAMIERYLRRWAEGELSKWGIALQHEDQLVGTCGFNEWSKVHRWAELAYDLAQAHWGTGRMRQAVDAVLQWTYQQDQVDRVHAYVRVDNRRSERLLQRSGFVREGCLRRYRICRGQPHDFYMYGLLRSDWAAARLDSDPTKPVST</sequence>
<dbReference type="EMBL" id="SSMQ01000054">
    <property type="protein sequence ID" value="TKC99653.1"/>
    <property type="molecule type" value="Genomic_DNA"/>
</dbReference>
<dbReference type="RefSeq" id="WP_136933783.1">
    <property type="nucleotide sequence ID" value="NZ_SSMQ01000054.1"/>
</dbReference>
<dbReference type="AlphaFoldDB" id="A0A4U1IYC6"/>
<dbReference type="GO" id="GO:0005737">
    <property type="term" value="C:cytoplasm"/>
    <property type="evidence" value="ECO:0007669"/>
    <property type="project" value="TreeGrafter"/>
</dbReference>
<dbReference type="Gene3D" id="3.40.630.30">
    <property type="match status" value="1"/>
</dbReference>
<keyword evidence="3" id="KW-1185">Reference proteome</keyword>
<keyword evidence="2" id="KW-0808">Transferase</keyword>
<dbReference type="OrthoDB" id="9804153at2"/>
<dbReference type="PANTHER" id="PTHR43792:SF9">
    <property type="entry name" value="RIBOSOMAL-PROTEIN-ALANINE ACETYLTRANSFERASE"/>
    <property type="match status" value="1"/>
</dbReference>
<dbReference type="InterPro" id="IPR016181">
    <property type="entry name" value="Acyl_CoA_acyltransferase"/>
</dbReference>
<evidence type="ECO:0000313" key="3">
    <source>
        <dbReference type="Proteomes" id="UP000309215"/>
    </source>
</evidence>
<comment type="caution">
    <text evidence="2">The sequence shown here is derived from an EMBL/GenBank/DDBJ whole genome shotgun (WGS) entry which is preliminary data.</text>
</comment>
<evidence type="ECO:0000259" key="1">
    <source>
        <dbReference type="PROSITE" id="PS51186"/>
    </source>
</evidence>
<reference evidence="2 3" key="1">
    <citation type="submission" date="2019-04" db="EMBL/GenBank/DDBJ databases">
        <authorList>
            <person name="Li Y."/>
            <person name="Wang J."/>
        </authorList>
    </citation>
    <scope>NUCLEOTIDE SEQUENCE [LARGE SCALE GENOMIC DNA]</scope>
    <source>
        <strain evidence="2 3">DSM 14668</strain>
    </source>
</reference>
<dbReference type="PROSITE" id="PS51186">
    <property type="entry name" value="GNAT"/>
    <property type="match status" value="1"/>
</dbReference>
<gene>
    <name evidence="2" type="ORF">E8A74_36850</name>
</gene>
<dbReference type="InterPro" id="IPR000182">
    <property type="entry name" value="GNAT_dom"/>
</dbReference>
<dbReference type="GO" id="GO:0008999">
    <property type="term" value="F:protein-N-terminal-alanine acetyltransferase activity"/>
    <property type="evidence" value="ECO:0007669"/>
    <property type="project" value="TreeGrafter"/>
</dbReference>
<proteinExistence type="predicted"/>
<dbReference type="PANTHER" id="PTHR43792">
    <property type="entry name" value="GNAT FAMILY, PUTATIVE (AFU_ORTHOLOGUE AFUA_3G00765)-RELATED-RELATED"/>
    <property type="match status" value="1"/>
</dbReference>